<evidence type="ECO:0000256" key="1">
    <source>
        <dbReference type="ARBA" id="ARBA00006082"/>
    </source>
</evidence>
<dbReference type="InterPro" id="IPR014721">
    <property type="entry name" value="Ribsml_uS5_D2-typ_fold_subgr"/>
</dbReference>
<dbReference type="GO" id="GO:0140664">
    <property type="term" value="F:ATP-dependent DNA damage sensor activity"/>
    <property type="evidence" value="ECO:0007669"/>
    <property type="project" value="InterPro"/>
</dbReference>
<dbReference type="InterPro" id="IPR002099">
    <property type="entry name" value="MutL/Mlh/PMS"/>
</dbReference>
<comment type="function">
    <text evidence="5">This protein is involved in the repair of mismatches in DNA. It is required for dam-dependent methyl-directed DNA mismatch repair. May act as a 'molecular matchmaker', a protein that promotes the formation of a stable complex between two or more DNA-binding proteins in an ATP-dependent manner without itself being part of a final effector complex.</text>
</comment>
<proteinExistence type="inferred from homology"/>
<dbReference type="Gene3D" id="3.30.565.10">
    <property type="entry name" value="Histidine kinase-like ATPase, C-terminal domain"/>
    <property type="match status" value="1"/>
</dbReference>
<dbReference type="SUPFAM" id="SSF55874">
    <property type="entry name" value="ATPase domain of HSP90 chaperone/DNA topoisomerase II/histidine kinase"/>
    <property type="match status" value="1"/>
</dbReference>
<feature type="domain" description="MutL C-terminal dimerisation" evidence="6">
    <location>
        <begin position="398"/>
        <end position="542"/>
    </location>
</feature>
<dbReference type="PANTHER" id="PTHR10073">
    <property type="entry name" value="DNA MISMATCH REPAIR PROTEIN MLH, PMS, MUTL"/>
    <property type="match status" value="1"/>
</dbReference>
<dbReference type="Proteomes" id="UP000093080">
    <property type="component" value="Unassembled WGS sequence"/>
</dbReference>
<keyword evidence="9" id="KW-1185">Reference proteome</keyword>
<dbReference type="HAMAP" id="MF_00149">
    <property type="entry name" value="DNA_mis_repair"/>
    <property type="match status" value="1"/>
</dbReference>
<feature type="domain" description="DNA mismatch repair protein S5" evidence="7">
    <location>
        <begin position="212"/>
        <end position="330"/>
    </location>
</feature>
<dbReference type="STRING" id="1156395.DBT_0604"/>
<dbReference type="Gene3D" id="3.30.1540.20">
    <property type="entry name" value="MutL, C-terminal domain, dimerisation subdomain"/>
    <property type="match status" value="1"/>
</dbReference>
<gene>
    <name evidence="5" type="primary">mutL</name>
    <name evidence="8" type="ORF">DBT_0604</name>
</gene>
<dbReference type="CDD" id="cd16926">
    <property type="entry name" value="HATPase_MutL-MLH-PMS-like"/>
    <property type="match status" value="1"/>
</dbReference>
<dbReference type="SUPFAM" id="SSF54211">
    <property type="entry name" value="Ribosomal protein S5 domain 2-like"/>
    <property type="match status" value="1"/>
</dbReference>
<evidence type="ECO:0000256" key="2">
    <source>
        <dbReference type="ARBA" id="ARBA00021975"/>
    </source>
</evidence>
<dbReference type="InterPro" id="IPR042121">
    <property type="entry name" value="MutL_C_regsub"/>
</dbReference>
<dbReference type="InterPro" id="IPR037198">
    <property type="entry name" value="MutL_C_sf"/>
</dbReference>
<dbReference type="FunFam" id="3.30.565.10:FF:000003">
    <property type="entry name" value="DNA mismatch repair endonuclease MutL"/>
    <property type="match status" value="1"/>
</dbReference>
<dbReference type="CDD" id="cd00782">
    <property type="entry name" value="MutL_Trans"/>
    <property type="match status" value="1"/>
</dbReference>
<dbReference type="Pfam" id="PF08676">
    <property type="entry name" value="MutL_C"/>
    <property type="match status" value="1"/>
</dbReference>
<dbReference type="InterPro" id="IPR014790">
    <property type="entry name" value="MutL_C"/>
</dbReference>
<dbReference type="Gene3D" id="3.30.1370.100">
    <property type="entry name" value="MutL, C-terminal domain, regulatory subdomain"/>
    <property type="match status" value="1"/>
</dbReference>
<keyword evidence="4 5" id="KW-0234">DNA repair</keyword>
<dbReference type="SMART" id="SM01340">
    <property type="entry name" value="DNA_mis_repair"/>
    <property type="match status" value="1"/>
</dbReference>
<dbReference type="PATRIC" id="fig|1156395.6.peg.610"/>
<dbReference type="Pfam" id="PF13589">
    <property type="entry name" value="HATPase_c_3"/>
    <property type="match status" value="1"/>
</dbReference>
<dbReference type="InterPro" id="IPR042120">
    <property type="entry name" value="MutL_C_dimsub"/>
</dbReference>
<comment type="similarity">
    <text evidence="1 5">Belongs to the DNA mismatch repair MutL/HexB family.</text>
</comment>
<dbReference type="InterPro" id="IPR013507">
    <property type="entry name" value="DNA_mismatch_S5_2-like"/>
</dbReference>
<evidence type="ECO:0000256" key="5">
    <source>
        <dbReference type="HAMAP-Rule" id="MF_00149"/>
    </source>
</evidence>
<dbReference type="GO" id="GO:0006298">
    <property type="term" value="P:mismatch repair"/>
    <property type="evidence" value="ECO:0007669"/>
    <property type="project" value="UniProtKB-UniRule"/>
</dbReference>
<dbReference type="GO" id="GO:0005524">
    <property type="term" value="F:ATP binding"/>
    <property type="evidence" value="ECO:0007669"/>
    <property type="project" value="InterPro"/>
</dbReference>
<dbReference type="PANTHER" id="PTHR10073:SF12">
    <property type="entry name" value="DNA MISMATCH REPAIR PROTEIN MLH1"/>
    <property type="match status" value="1"/>
</dbReference>
<dbReference type="InterPro" id="IPR036890">
    <property type="entry name" value="HATPase_C_sf"/>
</dbReference>
<evidence type="ECO:0000256" key="3">
    <source>
        <dbReference type="ARBA" id="ARBA00022763"/>
    </source>
</evidence>
<dbReference type="RefSeq" id="WP_067616223.1">
    <property type="nucleotide sequence ID" value="NZ_MAGO01000002.1"/>
</dbReference>
<evidence type="ECO:0000256" key="4">
    <source>
        <dbReference type="ARBA" id="ARBA00023204"/>
    </source>
</evidence>
<dbReference type="InterPro" id="IPR038973">
    <property type="entry name" value="MutL/Mlh/Pms-like"/>
</dbReference>
<evidence type="ECO:0000313" key="8">
    <source>
        <dbReference type="EMBL" id="OCC16142.1"/>
    </source>
</evidence>
<protein>
    <recommendedName>
        <fullName evidence="2 5">DNA mismatch repair protein MutL</fullName>
    </recommendedName>
</protein>
<dbReference type="SMART" id="SM00853">
    <property type="entry name" value="MutL_C"/>
    <property type="match status" value="1"/>
</dbReference>
<dbReference type="GO" id="GO:0032300">
    <property type="term" value="C:mismatch repair complex"/>
    <property type="evidence" value="ECO:0007669"/>
    <property type="project" value="InterPro"/>
</dbReference>
<dbReference type="AlphaFoldDB" id="A0A1B9F899"/>
<reference evidence="8 9" key="1">
    <citation type="submission" date="2016-06" db="EMBL/GenBank/DDBJ databases">
        <title>Respiratory ammonification of nitrate coupled to the oxidation of elemental sulfur in deep-sea autotrophic thermophilic bacteria.</title>
        <authorList>
            <person name="Slobodkina G.B."/>
            <person name="Mardanov A.V."/>
            <person name="Ravin N.V."/>
            <person name="Frolova A.A."/>
            <person name="Viryasiv M.B."/>
            <person name="Chernyh N.A."/>
            <person name="Bonch-Osmolovskaya E.A."/>
            <person name="Slobodkin A.I."/>
        </authorList>
    </citation>
    <scope>NUCLEOTIDE SEQUENCE [LARGE SCALE GENOMIC DNA]</scope>
    <source>
        <strain evidence="8 9">S69</strain>
    </source>
</reference>
<dbReference type="NCBIfam" id="TIGR00585">
    <property type="entry name" value="mutl"/>
    <property type="match status" value="1"/>
</dbReference>
<dbReference type="GO" id="GO:0030983">
    <property type="term" value="F:mismatched DNA binding"/>
    <property type="evidence" value="ECO:0007669"/>
    <property type="project" value="InterPro"/>
</dbReference>
<name>A0A1B9F899_9BACT</name>
<dbReference type="GO" id="GO:0016887">
    <property type="term" value="F:ATP hydrolysis activity"/>
    <property type="evidence" value="ECO:0007669"/>
    <property type="project" value="InterPro"/>
</dbReference>
<dbReference type="InterPro" id="IPR020667">
    <property type="entry name" value="DNA_mismatch_repair_MutL"/>
</dbReference>
<dbReference type="InterPro" id="IPR020568">
    <property type="entry name" value="Ribosomal_Su5_D2-typ_SF"/>
</dbReference>
<dbReference type="PROSITE" id="PS00058">
    <property type="entry name" value="DNA_MISMATCH_REPAIR_1"/>
    <property type="match status" value="1"/>
</dbReference>
<dbReference type="Gene3D" id="3.30.230.10">
    <property type="match status" value="1"/>
</dbReference>
<evidence type="ECO:0000259" key="7">
    <source>
        <dbReference type="SMART" id="SM01340"/>
    </source>
</evidence>
<organism evidence="8 9">
    <name type="scientific">Dissulfuribacter thermophilus</name>
    <dbReference type="NCBI Taxonomy" id="1156395"/>
    <lineage>
        <taxon>Bacteria</taxon>
        <taxon>Pseudomonadati</taxon>
        <taxon>Thermodesulfobacteriota</taxon>
        <taxon>Dissulfuribacteria</taxon>
        <taxon>Dissulfuribacterales</taxon>
        <taxon>Dissulfuribacteraceae</taxon>
        <taxon>Dissulfuribacter</taxon>
    </lineage>
</organism>
<accession>A0A1B9F899</accession>
<keyword evidence="3 5" id="KW-0227">DNA damage</keyword>
<dbReference type="Pfam" id="PF01119">
    <property type="entry name" value="DNA_mis_repair"/>
    <property type="match status" value="1"/>
</dbReference>
<dbReference type="SUPFAM" id="SSF118116">
    <property type="entry name" value="DNA mismatch repair protein MutL"/>
    <property type="match status" value="1"/>
</dbReference>
<evidence type="ECO:0000313" key="9">
    <source>
        <dbReference type="Proteomes" id="UP000093080"/>
    </source>
</evidence>
<dbReference type="InterPro" id="IPR014762">
    <property type="entry name" value="DNA_mismatch_repair_CS"/>
</dbReference>
<dbReference type="EMBL" id="MAGO01000002">
    <property type="protein sequence ID" value="OCC16142.1"/>
    <property type="molecule type" value="Genomic_DNA"/>
</dbReference>
<comment type="caution">
    <text evidence="8">The sequence shown here is derived from an EMBL/GenBank/DDBJ whole genome shotgun (WGS) entry which is preliminary data.</text>
</comment>
<evidence type="ECO:0000259" key="6">
    <source>
        <dbReference type="SMART" id="SM00853"/>
    </source>
</evidence>
<sequence length="584" mass="65246">MSIRILPPHIANQIAAGEVVERPSSVVKELIENALDAGASEIVVEVEKGGKSLIRVMDNGNGMKKEDLELCVERHATSKIEDEEDLYAIKTLGFRGEALPSIGAVSELVIKSRSIESGEEMDSGWMVKVFFGRNKEVRPCPCPFGTIVEVRDLFLEIPARRRFLKSDQAELGHINKVVRTYAVAFPEKSFVLRSGRKELFSSPKRAGFQERFVPLLGQELASKLVPIEGEGYGIKISGAVSTPGAGITGPRQCHFFLNRRPFGSRFILKAVKEASRGLFMKNEYPALVLFLDMDSELVDVNCHPSKQEVRFRYSDRVFKLVYASIKNAFLRKRPEQEISTVEEDSYETPSESQSVKTVMSSYSQIPFFEETKELENSKVQEQQLEHVTYNESEELPTILGQVLDTYIVGMVRDGLFLMDQHGAHEALLFKRLLDQLKAKGRLPGQGLAFPIIIERSPEEMEIVHEVKKTLSPLGFDLDVFGATEVAVRRVPASLAVLENREEGVRSIVDKAFSTPSASSETFLHDLVAKVACGSAVKAGQALHGMELKNLVYECIEEGVTNCPHGRPVFVVLNRDDLERLFKRK</sequence>
<dbReference type="OrthoDB" id="9763467at2"/>